<keyword evidence="2" id="KW-1133">Transmembrane helix</keyword>
<evidence type="ECO:0000313" key="4">
    <source>
        <dbReference type="Proteomes" id="UP000799118"/>
    </source>
</evidence>
<gene>
    <name evidence="3" type="ORF">BT96DRAFT_1002171</name>
</gene>
<feature type="compositionally biased region" description="Low complexity" evidence="1">
    <location>
        <begin position="40"/>
        <end position="70"/>
    </location>
</feature>
<keyword evidence="4" id="KW-1185">Reference proteome</keyword>
<proteinExistence type="predicted"/>
<name>A0A6A4GXS6_9AGAR</name>
<keyword evidence="2" id="KW-0812">Transmembrane</keyword>
<dbReference type="AlphaFoldDB" id="A0A6A4GXS6"/>
<reference evidence="3" key="1">
    <citation type="journal article" date="2019" name="Environ. Microbiol.">
        <title>Fungal ecological strategies reflected in gene transcription - a case study of two litter decomposers.</title>
        <authorList>
            <person name="Barbi F."/>
            <person name="Kohler A."/>
            <person name="Barry K."/>
            <person name="Baskaran P."/>
            <person name="Daum C."/>
            <person name="Fauchery L."/>
            <person name="Ihrmark K."/>
            <person name="Kuo A."/>
            <person name="LaButti K."/>
            <person name="Lipzen A."/>
            <person name="Morin E."/>
            <person name="Grigoriev I.V."/>
            <person name="Henrissat B."/>
            <person name="Lindahl B."/>
            <person name="Martin F."/>
        </authorList>
    </citation>
    <scope>NUCLEOTIDE SEQUENCE</scope>
    <source>
        <strain evidence="3">JB14</strain>
    </source>
</reference>
<protein>
    <submittedName>
        <fullName evidence="3">Uncharacterized protein</fullName>
    </submittedName>
</protein>
<keyword evidence="2" id="KW-0472">Membrane</keyword>
<dbReference type="Proteomes" id="UP000799118">
    <property type="component" value="Unassembled WGS sequence"/>
</dbReference>
<feature type="region of interest" description="Disordered" evidence="1">
    <location>
        <begin position="40"/>
        <end position="71"/>
    </location>
</feature>
<dbReference type="EMBL" id="ML769654">
    <property type="protein sequence ID" value="KAE9390541.1"/>
    <property type="molecule type" value="Genomic_DNA"/>
</dbReference>
<accession>A0A6A4GXS6</accession>
<evidence type="ECO:0000256" key="2">
    <source>
        <dbReference type="SAM" id="Phobius"/>
    </source>
</evidence>
<evidence type="ECO:0000256" key="1">
    <source>
        <dbReference type="SAM" id="MobiDB-lite"/>
    </source>
</evidence>
<feature type="transmembrane region" description="Helical" evidence="2">
    <location>
        <begin position="79"/>
        <end position="101"/>
    </location>
</feature>
<organism evidence="3 4">
    <name type="scientific">Gymnopus androsaceus JB14</name>
    <dbReference type="NCBI Taxonomy" id="1447944"/>
    <lineage>
        <taxon>Eukaryota</taxon>
        <taxon>Fungi</taxon>
        <taxon>Dikarya</taxon>
        <taxon>Basidiomycota</taxon>
        <taxon>Agaricomycotina</taxon>
        <taxon>Agaricomycetes</taxon>
        <taxon>Agaricomycetidae</taxon>
        <taxon>Agaricales</taxon>
        <taxon>Marasmiineae</taxon>
        <taxon>Omphalotaceae</taxon>
        <taxon>Gymnopus</taxon>
    </lineage>
</organism>
<evidence type="ECO:0000313" key="3">
    <source>
        <dbReference type="EMBL" id="KAE9390541.1"/>
    </source>
</evidence>
<sequence>MSASTLTLAESAVGQVILFAGQEISVASLAISVASNAIEGSSTASSTPSSSSQATSGSGASTTPTQTGSSNSTFVAPSVGFGAVAASLATIVCGALVGAFITL</sequence>